<dbReference type="PROSITE" id="PS50290">
    <property type="entry name" value="PI3_4_KINASE_3"/>
    <property type="match status" value="1"/>
</dbReference>
<evidence type="ECO:0000256" key="15">
    <source>
        <dbReference type="ARBA" id="ARBA00023254"/>
    </source>
</evidence>
<evidence type="ECO:0000256" key="5">
    <source>
        <dbReference type="ARBA" id="ARBA00021345"/>
    </source>
</evidence>
<dbReference type="GO" id="GO:0000723">
    <property type="term" value="P:telomere maintenance"/>
    <property type="evidence" value="ECO:0007669"/>
    <property type="project" value="TreeGrafter"/>
</dbReference>
<dbReference type="InterPro" id="IPR000403">
    <property type="entry name" value="PI3/4_kinase_cat_dom"/>
</dbReference>
<dbReference type="PANTHER" id="PTHR11139">
    <property type="entry name" value="ATAXIA TELANGIECTASIA MUTATED ATM -RELATED"/>
    <property type="match status" value="1"/>
</dbReference>
<dbReference type="PROSITE" id="PS51189">
    <property type="entry name" value="FAT"/>
    <property type="match status" value="1"/>
</dbReference>
<comment type="subunit">
    <text evidence="3">Associates with DNA double-strand breaks.</text>
</comment>
<protein>
    <recommendedName>
        <fullName evidence="5">Serine/threonine-protein kinase MEC1</fullName>
        <ecNumber evidence="4">2.7.11.1</ecNumber>
    </recommendedName>
    <alternativeName>
        <fullName evidence="19">ATR homolog</fullName>
    </alternativeName>
    <alternativeName>
        <fullName evidence="18">DNA-damage checkpoint kinase MEC1</fullName>
    </alternativeName>
    <alternativeName>
        <fullName evidence="17">Mitosis entry checkpoint protein 1</fullName>
    </alternativeName>
</protein>
<dbReference type="GO" id="GO:0000077">
    <property type="term" value="P:DNA damage checkpoint signaling"/>
    <property type="evidence" value="ECO:0007669"/>
    <property type="project" value="TreeGrafter"/>
</dbReference>
<dbReference type="InterPro" id="IPR014009">
    <property type="entry name" value="PIK_FAT"/>
</dbReference>
<dbReference type="GO" id="GO:0004674">
    <property type="term" value="F:protein serine/threonine kinase activity"/>
    <property type="evidence" value="ECO:0007669"/>
    <property type="project" value="UniProtKB-KW"/>
</dbReference>
<dbReference type="InterPro" id="IPR003151">
    <property type="entry name" value="PIK-rel_kinase_FAT"/>
</dbReference>
<comment type="subcellular location">
    <subcellularLocation>
        <location evidence="1">Nucleus</location>
    </subcellularLocation>
</comment>
<dbReference type="SMART" id="SM01343">
    <property type="entry name" value="FATC"/>
    <property type="match status" value="1"/>
</dbReference>
<dbReference type="RefSeq" id="XP_033463108.1">
    <property type="nucleotide sequence ID" value="XM_033602421.1"/>
</dbReference>
<dbReference type="Pfam" id="PF25385">
    <property type="entry name" value="HEAT_MEC1_N"/>
    <property type="match status" value="1"/>
</dbReference>
<keyword evidence="7" id="KW-0808">Transferase</keyword>
<evidence type="ECO:0000256" key="21">
    <source>
        <dbReference type="ARBA" id="ARBA00048679"/>
    </source>
</evidence>
<keyword evidence="10" id="KW-0418">Kinase</keyword>
<reference evidence="27" key="2">
    <citation type="submission" date="2020-04" db="EMBL/GenBank/DDBJ databases">
        <authorList>
            <consortium name="NCBI Genome Project"/>
        </authorList>
    </citation>
    <scope>NUCLEOTIDE SEQUENCE</scope>
    <source>
        <strain evidence="27">CBS 342.82</strain>
    </source>
</reference>
<dbReference type="InterPro" id="IPR012993">
    <property type="entry name" value="UME"/>
</dbReference>
<keyword evidence="11" id="KW-0067">ATP-binding</keyword>
<evidence type="ECO:0000256" key="13">
    <source>
        <dbReference type="ARBA" id="ARBA00023204"/>
    </source>
</evidence>
<evidence type="ECO:0000256" key="10">
    <source>
        <dbReference type="ARBA" id="ARBA00022777"/>
    </source>
</evidence>
<dbReference type="InterPro" id="IPR003152">
    <property type="entry name" value="FATC_dom"/>
</dbReference>
<evidence type="ECO:0000256" key="2">
    <source>
        <dbReference type="ARBA" id="ARBA00010769"/>
    </source>
</evidence>
<evidence type="ECO:0000256" key="20">
    <source>
        <dbReference type="ARBA" id="ARBA00047899"/>
    </source>
</evidence>
<comment type="similarity">
    <text evidence="2">Belongs to the PI3/PI4-kinase family. ATM subfamily.</text>
</comment>
<dbReference type="Gene3D" id="3.30.1010.10">
    <property type="entry name" value="Phosphatidylinositol 3-kinase Catalytic Subunit, Chain A, domain 4"/>
    <property type="match status" value="1"/>
</dbReference>
<evidence type="ECO:0000256" key="11">
    <source>
        <dbReference type="ARBA" id="ARBA00022840"/>
    </source>
</evidence>
<dbReference type="Proteomes" id="UP000504637">
    <property type="component" value="Unplaced"/>
</dbReference>
<evidence type="ECO:0000259" key="23">
    <source>
        <dbReference type="PROSITE" id="PS50290"/>
    </source>
</evidence>
<feature type="domain" description="PI3K/PI4K catalytic" evidence="23">
    <location>
        <begin position="2031"/>
        <end position="2354"/>
    </location>
</feature>
<evidence type="ECO:0000256" key="4">
    <source>
        <dbReference type="ARBA" id="ARBA00012513"/>
    </source>
</evidence>
<dbReference type="InterPro" id="IPR011009">
    <property type="entry name" value="Kinase-like_dom_sf"/>
</dbReference>
<evidence type="ECO:0000256" key="1">
    <source>
        <dbReference type="ARBA" id="ARBA00004123"/>
    </source>
</evidence>
<dbReference type="Gene3D" id="1.10.1070.11">
    <property type="entry name" value="Phosphatidylinositol 3-/4-kinase, catalytic domain"/>
    <property type="match status" value="1"/>
</dbReference>
<dbReference type="PROSITE" id="PS00916">
    <property type="entry name" value="PI3_4_KINASE_2"/>
    <property type="match status" value="1"/>
</dbReference>
<evidence type="ECO:0000259" key="25">
    <source>
        <dbReference type="PROSITE" id="PS51190"/>
    </source>
</evidence>
<dbReference type="Pfam" id="PF00454">
    <property type="entry name" value="PI3_PI4_kinase"/>
    <property type="match status" value="1"/>
</dbReference>
<evidence type="ECO:0000256" key="8">
    <source>
        <dbReference type="ARBA" id="ARBA00022741"/>
    </source>
</evidence>
<dbReference type="InterPro" id="IPR016024">
    <property type="entry name" value="ARM-type_fold"/>
</dbReference>
<accession>A0A6J3MGP9</accession>
<dbReference type="InterPro" id="IPR018936">
    <property type="entry name" value="PI3/4_kinase_CS"/>
</dbReference>
<keyword evidence="13" id="KW-0234">DNA repair</keyword>
<dbReference type="PROSITE" id="PS51190">
    <property type="entry name" value="FATC"/>
    <property type="match status" value="1"/>
</dbReference>
<sequence length="2366" mass="263628">MARRSVMIEGGRANGDGPPPSTLAAQMVQNQTRPATDAKPGDETTFKNLLRDILYDDGAQQETDVVVNAQLIHVVAQVGLTPLATGNPFADVDAAVDSLKVIELTVKRQPEVLFTALVSEGPPLLLELLASLVVLYGRPRSQELAITPAILSLITSLSASTESWPKTRQLRSVLIDCVDDAISSLQYLKRSLSPPSIELPPARSISRLWRHASTLITLPHGTRSTVTAPASMFLIAIELSRVLSIEIRWQQDIFVQLNRLLPCARAWLEKAGAWDRTLDVLLELPSATLTVKYLIDDTAILLSSPNLQKRIASVLMGGIKCDASANAGLIMASLHNLGAASTFATLHEDLRIAVTTWLCRFEAESNAPHAVAALRDGLRNHDEMTDSDLQAPFHLLSISIYDNQTFGSRNKRRRIRQADTDKVSQSITVATSRLLATVGGESLSQLQEVVPAVYTKLTEDSKCTVWQDLTTLSDNAMPEAIRIVCQLFEVPELNQSKEPRILSMLALRACAQTTKDPVLLDLKSTNFGKACTMALHSSIRELRVAAAYTLPLFLRDDLPEPLRSENRQLALEFLRSLSDRDAANEQETLIMAWGQVALSCGEKELNLVLLRLVEYLGHRNSHVCAVAATEIEKLATISQKSVLDLLRPFWRSIAVSVARDLLVKPQKAQQLVDLLEMDLNAFLLLTERETVPSLVLSKNRDVLQKIATARGKGATIQDVCLYPRTNLASILTLILSQPVADPEELVIRCLQEVAPSLKGVDVSDLIQADPAIVACEMLKYCSAENEARKAKAHQTFRLFAAIAGRTSGQRRSSLKSDHAMNDLFERMILGILFHFSEALESSSQARFEKVRSLGGIAEMVILTKGQVSLALPQIRACLQSGIEQDALRDAAFEAWLLVLSALHAEDITRIVDETFALIVQHWTALSTVVHEKIHNSISLLVKAHNEVLQDNIMTLPSLEGIQMLAKFAAEFKRLKALESTENHFKAFSKRLRVDSNTVVLRALHEVVPFLEAEQQFIHDNATSENPAPTFFEFLRALLDTTAKMSNVDTTAAELCGKALGIVGCLDPNRIETTRKERTVMALSNFADADEAVKWVVAFLEEVLVKTFKSVTNPRAQGFLAFVIQELLAFCKFREMATVRTRSSQDLIANQQWMEMPEHVRITLTPLLTSKYSITAAPGVNPPNRIYPSFSPDVTHSQWLRSLTFDLMLRATGDNAKRLFLLLSRTVRTHDAIASFLLPYAALNLILGGTSTESQGLSSEFIAILECKPNQTAQWEVTRLCSESVFAVLDYMSSWLREKRLALIAMRSTAFKAGISPNEIEEIQSMGQIETVENFSKTIPAVTIANRAMNCGSDARALFHWEHHIRQKRSLVPNNRLPKADEELYERLLDIYSQIDEPDGLEGISAHLNVLTEEQRAINHSKAGRWTAAQAWYELKLADEPLAESVQTDVLRCLRETGQYIALQKYADSFRKTGTNLASPSDRSNIQLALAVEASFMNADFASLRAYVPSTAIESEQSANVGIAKILLSAHDKPHESLLEDIRNLRGHITKGLSFGATSSLQTCHDELSQLHVLYEIETLANIVQLEAPKLTQRLSRRLAAVGSYSQNKQYILGIRRAVMGLRGEVFPAQSIGAAWLATARLARQTNNAKTAHDAVLKAFDRGEKGAKLEEARLLWQNGHQRQAISLLDSAINSGVLADLDEGSYETTAESTNVHGKEQNLVKAKALLLLAKWLDASGQSQTKDMTEKYQMAARQFQRWEKGHYYLGKHYSKLLDAQKALPIDKRSHSYESGEMAKLVIDNTLRSIPFGNKYWHETIPRSLTLWLELGMSCMSKAPKEDQAMFEKRTKSLQLCNRQLQKYFDRVSPYVFYPSLSQLISRITHPHPDVWKLLSNILIRIASMHPSQALWSFFAVVKSRDTVRVSRGTEILLKLKDPKNKSLKTESNNINLGVMITQGQKLCDGLLQACETPVEPRASNVRLGRDLNFNHKLAPCQLVVPVEATLLASSPSMTDVDSIRRHKAFTQEKITIQSFAEEVLVLSSLQRPKKITARGSDGKKYGLLCKPKDDLRKDQRLMEFNGIINRALKRDDKSSKRRLYIKTYAVTPLSEESGTIEWVEGIKPIRDILLGIYNRKGIRPDYTGIKRDLEEACKGPKHIHIFEDKVLSVFPPSMHEWFAETYPEPDAWFAARLRYARSAAVMSMTGHMLGLGDRHGENILLEESTGGVFHVDFNCLFDKGLTFEKPELVPFRLTHNMQDAMGPYGHEGPFRTSSELTMGLLRQERDTLMTVLETFLYDPTTDFIGKKKRSLAGVPETPSEILESVATKLRGLLRGETVPLSVEGYVDALIQQATSHANLAGMYIGWCSFL</sequence>
<evidence type="ECO:0000256" key="3">
    <source>
        <dbReference type="ARBA" id="ARBA00011370"/>
    </source>
</evidence>
<proteinExistence type="inferred from homology"/>
<keyword evidence="8" id="KW-0547">Nucleotide-binding</keyword>
<comment type="catalytic activity">
    <reaction evidence="20">
        <text>L-threonyl-[protein] + ATP = O-phospho-L-threonyl-[protein] + ADP + H(+)</text>
        <dbReference type="Rhea" id="RHEA:46608"/>
        <dbReference type="Rhea" id="RHEA-COMP:11060"/>
        <dbReference type="Rhea" id="RHEA-COMP:11605"/>
        <dbReference type="ChEBI" id="CHEBI:15378"/>
        <dbReference type="ChEBI" id="CHEBI:30013"/>
        <dbReference type="ChEBI" id="CHEBI:30616"/>
        <dbReference type="ChEBI" id="CHEBI:61977"/>
        <dbReference type="ChEBI" id="CHEBI:456216"/>
        <dbReference type="EC" id="2.7.11.1"/>
    </reaction>
</comment>
<feature type="region of interest" description="Disordered" evidence="22">
    <location>
        <begin position="1"/>
        <end position="21"/>
    </location>
</feature>
<organism evidence="27">
    <name type="scientific">Dissoconium aciculare CBS 342.82</name>
    <dbReference type="NCBI Taxonomy" id="1314786"/>
    <lineage>
        <taxon>Eukaryota</taxon>
        <taxon>Fungi</taxon>
        <taxon>Dikarya</taxon>
        <taxon>Ascomycota</taxon>
        <taxon>Pezizomycotina</taxon>
        <taxon>Dothideomycetes</taxon>
        <taxon>Dothideomycetidae</taxon>
        <taxon>Mycosphaerellales</taxon>
        <taxon>Dissoconiaceae</taxon>
        <taxon>Dissoconium</taxon>
    </lineage>
</organism>
<evidence type="ECO:0000313" key="27">
    <source>
        <dbReference type="RefSeq" id="XP_033463108.1"/>
    </source>
</evidence>
<evidence type="ECO:0000256" key="7">
    <source>
        <dbReference type="ARBA" id="ARBA00022679"/>
    </source>
</evidence>
<dbReference type="SUPFAM" id="SSF56112">
    <property type="entry name" value="Protein kinase-like (PK-like)"/>
    <property type="match status" value="1"/>
</dbReference>
<dbReference type="InterPro" id="IPR058681">
    <property type="entry name" value="HEAT_MEC1_N"/>
</dbReference>
<dbReference type="CDD" id="cd00892">
    <property type="entry name" value="PIKKc_ATR"/>
    <property type="match status" value="1"/>
</dbReference>
<evidence type="ECO:0000256" key="9">
    <source>
        <dbReference type="ARBA" id="ARBA00022763"/>
    </source>
</evidence>
<feature type="domain" description="FATC" evidence="25">
    <location>
        <begin position="2334"/>
        <end position="2366"/>
    </location>
</feature>
<dbReference type="OrthoDB" id="381190at2759"/>
<dbReference type="Pfam" id="PF25030">
    <property type="entry name" value="M-HEAT_ATR"/>
    <property type="match status" value="1"/>
</dbReference>
<dbReference type="InterPro" id="IPR056802">
    <property type="entry name" value="ATR-like_M-HEAT"/>
</dbReference>
<evidence type="ECO:0000256" key="6">
    <source>
        <dbReference type="ARBA" id="ARBA00022527"/>
    </source>
</evidence>
<evidence type="ECO:0000256" key="19">
    <source>
        <dbReference type="ARBA" id="ARBA00033001"/>
    </source>
</evidence>
<dbReference type="SMART" id="SM00146">
    <property type="entry name" value="PI3Kc"/>
    <property type="match status" value="1"/>
</dbReference>
<dbReference type="Pfam" id="PF02259">
    <property type="entry name" value="FAT"/>
    <property type="match status" value="1"/>
</dbReference>
<keyword evidence="15" id="KW-0469">Meiosis</keyword>
<dbReference type="InterPro" id="IPR036940">
    <property type="entry name" value="PI3/4_kinase_cat_sf"/>
</dbReference>
<evidence type="ECO:0000256" key="17">
    <source>
        <dbReference type="ARBA" id="ARBA00029679"/>
    </source>
</evidence>
<dbReference type="GO" id="GO:0006281">
    <property type="term" value="P:DNA repair"/>
    <property type="evidence" value="ECO:0007669"/>
    <property type="project" value="UniProtKB-KW"/>
</dbReference>
<dbReference type="GO" id="GO:0005634">
    <property type="term" value="C:nucleus"/>
    <property type="evidence" value="ECO:0007669"/>
    <property type="project" value="UniProtKB-SubCell"/>
</dbReference>
<evidence type="ECO:0000256" key="18">
    <source>
        <dbReference type="ARBA" id="ARBA00030459"/>
    </source>
</evidence>
<evidence type="ECO:0000313" key="26">
    <source>
        <dbReference type="Proteomes" id="UP000504637"/>
    </source>
</evidence>
<name>A0A6J3MGP9_9PEZI</name>
<dbReference type="Pfam" id="PF02260">
    <property type="entry name" value="FATC"/>
    <property type="match status" value="1"/>
</dbReference>
<keyword evidence="14" id="KW-0539">Nucleus</keyword>
<comment type="catalytic activity">
    <reaction evidence="21">
        <text>L-seryl-[protein] + ATP = O-phospho-L-seryl-[protein] + ADP + H(+)</text>
        <dbReference type="Rhea" id="RHEA:17989"/>
        <dbReference type="Rhea" id="RHEA-COMP:9863"/>
        <dbReference type="Rhea" id="RHEA-COMP:11604"/>
        <dbReference type="ChEBI" id="CHEBI:15378"/>
        <dbReference type="ChEBI" id="CHEBI:29999"/>
        <dbReference type="ChEBI" id="CHEBI:30616"/>
        <dbReference type="ChEBI" id="CHEBI:83421"/>
        <dbReference type="ChEBI" id="CHEBI:456216"/>
        <dbReference type="EC" id="2.7.11.1"/>
    </reaction>
</comment>
<gene>
    <name evidence="27" type="ORF">K489DRAFT_350349</name>
</gene>
<evidence type="ECO:0000256" key="14">
    <source>
        <dbReference type="ARBA" id="ARBA00023242"/>
    </source>
</evidence>
<dbReference type="FunFam" id="1.10.1070.11:FF:000031">
    <property type="entry name" value="Phosphatidyl inositol 3-kinase"/>
    <property type="match status" value="1"/>
</dbReference>
<dbReference type="SMART" id="SM00802">
    <property type="entry name" value="UME"/>
    <property type="match status" value="1"/>
</dbReference>
<dbReference type="InterPro" id="IPR050517">
    <property type="entry name" value="DDR_Repair_Kinase"/>
</dbReference>
<dbReference type="Pfam" id="PF08064">
    <property type="entry name" value="UME"/>
    <property type="match status" value="1"/>
</dbReference>
<reference evidence="27" key="3">
    <citation type="submission" date="2025-08" db="UniProtKB">
        <authorList>
            <consortium name="RefSeq"/>
        </authorList>
    </citation>
    <scope>IDENTIFICATION</scope>
    <source>
        <strain evidence="27">CBS 342.82</strain>
    </source>
</reference>
<dbReference type="Pfam" id="PF23593">
    <property type="entry name" value="HEAT_ATR"/>
    <property type="match status" value="1"/>
</dbReference>
<dbReference type="GeneID" id="54360221"/>
<dbReference type="EC" id="2.7.11.1" evidence="4"/>
<keyword evidence="9" id="KW-0227">DNA damage</keyword>
<dbReference type="PANTHER" id="PTHR11139:SF125">
    <property type="entry name" value="SERINE_THREONINE-PROTEIN KINASE MEC1"/>
    <property type="match status" value="1"/>
</dbReference>
<evidence type="ECO:0000256" key="22">
    <source>
        <dbReference type="SAM" id="MobiDB-lite"/>
    </source>
</evidence>
<keyword evidence="26" id="KW-1185">Reference proteome</keyword>
<keyword evidence="12" id="KW-0156">Chromatin regulator</keyword>
<dbReference type="GO" id="GO:0005524">
    <property type="term" value="F:ATP binding"/>
    <property type="evidence" value="ECO:0007669"/>
    <property type="project" value="UniProtKB-KW"/>
</dbReference>
<dbReference type="GO" id="GO:0005694">
    <property type="term" value="C:chromosome"/>
    <property type="evidence" value="ECO:0007669"/>
    <property type="project" value="TreeGrafter"/>
</dbReference>
<comment type="function">
    <text evidence="16">Serine/threonine protein kinase which activates checkpoint signaling upon genotoxic stresses such as ionizing radiation (IR), ultraviolet light (UV), or DNA replication stalling, thereby acting as a DNA damage sensor. Recognizes the substrate consensus sequence [ST]-Q. Phosphorylates histone H2A to form H2AS128ph (gamma-H2A) at sites of DNA damage, involved in the regulation of DNA damage response mechanism. Required for the control of telomere length and genome stability.</text>
</comment>
<reference evidence="27" key="1">
    <citation type="submission" date="2020-01" db="EMBL/GenBank/DDBJ databases">
        <authorList>
            <consortium name="DOE Joint Genome Institute"/>
            <person name="Haridas S."/>
            <person name="Albert R."/>
            <person name="Binder M."/>
            <person name="Bloem J."/>
            <person name="Labutti K."/>
            <person name="Salamov A."/>
            <person name="Andreopoulos B."/>
            <person name="Baker S.E."/>
            <person name="Barry K."/>
            <person name="Bills G."/>
            <person name="Bluhm B.H."/>
            <person name="Cannon C."/>
            <person name="Castanera R."/>
            <person name="Culley D.E."/>
            <person name="Daum C."/>
            <person name="Ezra D."/>
            <person name="Gonzalez J.B."/>
            <person name="Henrissat B."/>
            <person name="Kuo A."/>
            <person name="Liang C."/>
            <person name="Lipzen A."/>
            <person name="Lutzoni F."/>
            <person name="Magnuson J."/>
            <person name="Mondo S."/>
            <person name="Nolan M."/>
            <person name="Ohm R."/>
            <person name="Pangilinan J."/>
            <person name="Park H.-J."/>
            <person name="Ramirez L."/>
            <person name="Alfaro M."/>
            <person name="Sun H."/>
            <person name="Tritt A."/>
            <person name="Yoshinaga Y."/>
            <person name="Zwiers L.-H."/>
            <person name="Turgeon B.G."/>
            <person name="Goodwin S.B."/>
            <person name="Spatafora J.W."/>
            <person name="Crous P.W."/>
            <person name="Grigoriev I.V."/>
        </authorList>
    </citation>
    <scope>NUCLEOTIDE SEQUENCE</scope>
    <source>
        <strain evidence="27">CBS 342.82</strain>
    </source>
</reference>
<evidence type="ECO:0000256" key="16">
    <source>
        <dbReference type="ARBA" id="ARBA00025079"/>
    </source>
</evidence>
<keyword evidence="6" id="KW-0723">Serine/threonine-protein kinase</keyword>
<feature type="domain" description="FAT" evidence="24">
    <location>
        <begin position="1342"/>
        <end position="1915"/>
    </location>
</feature>
<dbReference type="SUPFAM" id="SSF48371">
    <property type="entry name" value="ARM repeat"/>
    <property type="match status" value="1"/>
</dbReference>
<evidence type="ECO:0000256" key="12">
    <source>
        <dbReference type="ARBA" id="ARBA00022853"/>
    </source>
</evidence>
<evidence type="ECO:0000259" key="24">
    <source>
        <dbReference type="PROSITE" id="PS51189"/>
    </source>
</evidence>
<dbReference type="InterPro" id="IPR057564">
    <property type="entry name" value="HEAT_ATR"/>
</dbReference>